<evidence type="ECO:0000256" key="2">
    <source>
        <dbReference type="ARBA" id="ARBA00004496"/>
    </source>
</evidence>
<evidence type="ECO:0000256" key="5">
    <source>
        <dbReference type="ARBA" id="ARBA00020264"/>
    </source>
</evidence>
<dbReference type="STRING" id="1071378.G0W8A4"/>
<dbReference type="PANTHER" id="PTHR15641:SF1">
    <property type="entry name" value="ELONGATOR COMPLEX PROTEIN 5"/>
    <property type="match status" value="1"/>
</dbReference>
<dbReference type="OMA" id="VIYVSFE"/>
<protein>
    <recommendedName>
        <fullName evidence="5">Elongator complex protein 5</fullName>
    </recommendedName>
</protein>
<keyword evidence="11" id="KW-1185">Reference proteome</keyword>
<dbReference type="GO" id="GO:0005634">
    <property type="term" value="C:nucleus"/>
    <property type="evidence" value="ECO:0007669"/>
    <property type="project" value="UniProtKB-SubCell"/>
</dbReference>
<keyword evidence="7" id="KW-0819">tRNA processing</keyword>
<evidence type="ECO:0000256" key="1">
    <source>
        <dbReference type="ARBA" id="ARBA00004123"/>
    </source>
</evidence>
<evidence type="ECO:0000313" key="10">
    <source>
        <dbReference type="EMBL" id="CCD24015.1"/>
    </source>
</evidence>
<dbReference type="GO" id="GO:0042802">
    <property type="term" value="F:identical protein binding"/>
    <property type="evidence" value="ECO:0007669"/>
    <property type="project" value="EnsemblFungi"/>
</dbReference>
<dbReference type="RefSeq" id="XP_003669258.1">
    <property type="nucleotide sequence ID" value="XM_003669210.1"/>
</dbReference>
<dbReference type="GO" id="GO:0005829">
    <property type="term" value="C:cytosol"/>
    <property type="evidence" value="ECO:0007669"/>
    <property type="project" value="TreeGrafter"/>
</dbReference>
<evidence type="ECO:0000313" key="11">
    <source>
        <dbReference type="Proteomes" id="UP000000689"/>
    </source>
</evidence>
<reference evidence="10 11" key="1">
    <citation type="journal article" date="2011" name="Proc. Natl. Acad. Sci. U.S.A.">
        <title>Evolutionary erosion of yeast sex chromosomes by mating-type switching accidents.</title>
        <authorList>
            <person name="Gordon J.L."/>
            <person name="Armisen D."/>
            <person name="Proux-Wera E."/>
            <person name="Oheigeartaigh S.S."/>
            <person name="Byrne K.P."/>
            <person name="Wolfe K.H."/>
        </authorList>
    </citation>
    <scope>NUCLEOTIDE SEQUENCE [LARGE SCALE GENOMIC DNA]</scope>
    <source>
        <strain evidence="11">ATCC 10597 / BCRC 20456 / CBS 421 / NBRC 0211 / NRRL Y-12639</strain>
    </source>
</reference>
<dbReference type="EMBL" id="HE580269">
    <property type="protein sequence ID" value="CCD24015.1"/>
    <property type="molecule type" value="Genomic_DNA"/>
</dbReference>
<dbReference type="eggNOG" id="ENOG502QQIZ">
    <property type="taxonomic scope" value="Eukaryota"/>
</dbReference>
<dbReference type="GO" id="GO:0002098">
    <property type="term" value="P:tRNA wobble uridine modification"/>
    <property type="evidence" value="ECO:0007669"/>
    <property type="project" value="InterPro"/>
</dbReference>
<evidence type="ECO:0000256" key="9">
    <source>
        <dbReference type="SAM" id="MobiDB-lite"/>
    </source>
</evidence>
<proteinExistence type="inferred from homology"/>
<sequence length="304" mass="34446">MASSTHNPAVLLKRILSLSEATPLLLCLDSIPQTANYLINEIVHHSRNTLNLETIFVAFETLNKPSYATHFIDINEVSGGLPKLIETLQSYLPSPQQKHSNKRLVIIDSLNYIPNDKLAQFISAVASPHCTLVGVYHKDTPEVDIPALDNYPSSLELLQFMATTILNITPALPSRIDEESLKYELEKYSIPRGLNNPIFNLKLINRRRSGRSLSYDFQIDTNKHLYEHVINNPEEQENEIETPEMLQGLTTFNLSTSTKQKMAKDQVALPFLEAQGLESHGGAIVYEYEKDDDYDEEDPYEDPF</sequence>
<gene>
    <name evidence="10" type="primary">NDAI0C03550</name>
    <name evidence="10" type="ordered locus">NDAI_0C03550</name>
</gene>
<dbReference type="PANTHER" id="PTHR15641">
    <property type="entry name" value="ELONGATOR COMPLEX PROTEIN 5"/>
    <property type="match status" value="1"/>
</dbReference>
<comment type="similarity">
    <text evidence="4">Belongs to the ELP5 family.</text>
</comment>
<feature type="compositionally biased region" description="Acidic residues" evidence="9">
    <location>
        <begin position="289"/>
        <end position="304"/>
    </location>
</feature>
<comment type="pathway">
    <text evidence="3">tRNA modification; 5-methoxycarbonylmethyl-2-thiouridine-tRNA biosynthesis.</text>
</comment>
<dbReference type="Gene3D" id="3.40.50.300">
    <property type="entry name" value="P-loop containing nucleotide triphosphate hydrolases"/>
    <property type="match status" value="1"/>
</dbReference>
<comment type="subcellular location">
    <subcellularLocation>
        <location evidence="2">Cytoplasm</location>
    </subcellularLocation>
    <subcellularLocation>
        <location evidence="1">Nucleus</location>
    </subcellularLocation>
</comment>
<feature type="region of interest" description="Disordered" evidence="9">
    <location>
        <begin position="285"/>
        <end position="304"/>
    </location>
</feature>
<dbReference type="Proteomes" id="UP000000689">
    <property type="component" value="Chromosome 3"/>
</dbReference>
<evidence type="ECO:0000256" key="3">
    <source>
        <dbReference type="ARBA" id="ARBA00005043"/>
    </source>
</evidence>
<keyword evidence="6" id="KW-0963">Cytoplasm</keyword>
<dbReference type="KEGG" id="ndi:NDAI_0C03550"/>
<evidence type="ECO:0000256" key="4">
    <source>
        <dbReference type="ARBA" id="ARBA00009567"/>
    </source>
</evidence>
<dbReference type="GO" id="GO:0033588">
    <property type="term" value="C:elongator holoenzyme complex"/>
    <property type="evidence" value="ECO:0007669"/>
    <property type="project" value="EnsemblFungi"/>
</dbReference>
<evidence type="ECO:0000256" key="6">
    <source>
        <dbReference type="ARBA" id="ARBA00022490"/>
    </source>
</evidence>
<dbReference type="GO" id="GO:0005777">
    <property type="term" value="C:peroxisome"/>
    <property type="evidence" value="ECO:0007669"/>
    <property type="project" value="EnsemblFungi"/>
</dbReference>
<dbReference type="InterPro" id="IPR019519">
    <property type="entry name" value="Elp5"/>
</dbReference>
<keyword evidence="8" id="KW-0539">Nucleus</keyword>
<dbReference type="GeneID" id="11494760"/>
<organism evidence="10 11">
    <name type="scientific">Naumovozyma dairenensis (strain ATCC 10597 / BCRC 20456 / CBS 421 / NBRC 0211 / NRRL Y-12639)</name>
    <name type="common">Saccharomyces dairenensis</name>
    <dbReference type="NCBI Taxonomy" id="1071378"/>
    <lineage>
        <taxon>Eukaryota</taxon>
        <taxon>Fungi</taxon>
        <taxon>Dikarya</taxon>
        <taxon>Ascomycota</taxon>
        <taxon>Saccharomycotina</taxon>
        <taxon>Saccharomycetes</taxon>
        <taxon>Saccharomycetales</taxon>
        <taxon>Saccharomycetaceae</taxon>
        <taxon>Naumovozyma</taxon>
    </lineage>
</organism>
<accession>G0W8A4</accession>
<dbReference type="OrthoDB" id="166907at2759"/>
<dbReference type="HOGENOM" id="CLU_050414_1_0_1"/>
<dbReference type="UniPathway" id="UPA00988"/>
<dbReference type="Pfam" id="PF10483">
    <property type="entry name" value="Elong_Iki1"/>
    <property type="match status" value="1"/>
</dbReference>
<evidence type="ECO:0000256" key="7">
    <source>
        <dbReference type="ARBA" id="ARBA00022694"/>
    </source>
</evidence>
<dbReference type="AlphaFoldDB" id="G0W8A4"/>
<dbReference type="InterPro" id="IPR027417">
    <property type="entry name" value="P-loop_NTPase"/>
</dbReference>
<dbReference type="CDD" id="cd19496">
    <property type="entry name" value="Elp5"/>
    <property type="match status" value="1"/>
</dbReference>
<evidence type="ECO:0000256" key="8">
    <source>
        <dbReference type="ARBA" id="ARBA00023242"/>
    </source>
</evidence>
<name>G0W8A4_NAUDC</name>
<dbReference type="GO" id="GO:0000049">
    <property type="term" value="F:tRNA binding"/>
    <property type="evidence" value="ECO:0007669"/>
    <property type="project" value="EnsemblFungi"/>
</dbReference>
<dbReference type="GO" id="GO:0016887">
    <property type="term" value="F:ATP hydrolysis activity"/>
    <property type="evidence" value="ECO:0007669"/>
    <property type="project" value="EnsemblFungi"/>
</dbReference>